<dbReference type="GO" id="GO:0003677">
    <property type="term" value="F:DNA binding"/>
    <property type="evidence" value="ECO:0007669"/>
    <property type="project" value="UniProtKB-UniRule"/>
</dbReference>
<accession>A0A846WRU6</accession>
<dbReference type="EMBL" id="JAAXPC010000008">
    <property type="protein sequence ID" value="NKY03061.1"/>
    <property type="molecule type" value="Genomic_DNA"/>
</dbReference>
<evidence type="ECO:0000313" key="4">
    <source>
        <dbReference type="EMBL" id="NKY03061.1"/>
    </source>
</evidence>
<dbReference type="SUPFAM" id="SSF46689">
    <property type="entry name" value="Homeodomain-like"/>
    <property type="match status" value="1"/>
</dbReference>
<dbReference type="InterPro" id="IPR036271">
    <property type="entry name" value="Tet_transcr_reg_TetR-rel_C_sf"/>
</dbReference>
<dbReference type="InterPro" id="IPR009057">
    <property type="entry name" value="Homeodomain-like_sf"/>
</dbReference>
<dbReference type="Gene3D" id="1.10.357.10">
    <property type="entry name" value="Tetracycline Repressor, domain 2"/>
    <property type="match status" value="1"/>
</dbReference>
<organism evidence="4 5">
    <name type="scientific">Gordonia polyisoprenivorans</name>
    <dbReference type="NCBI Taxonomy" id="84595"/>
    <lineage>
        <taxon>Bacteria</taxon>
        <taxon>Bacillati</taxon>
        <taxon>Actinomycetota</taxon>
        <taxon>Actinomycetes</taxon>
        <taxon>Mycobacteriales</taxon>
        <taxon>Gordoniaceae</taxon>
        <taxon>Gordonia</taxon>
    </lineage>
</organism>
<sequence>MAQLSEPRARVEERARDKFQAKRRELATATLHTLAELGYARTSLREIAQNSEYSHGVLHYYFSDKLDLIAEAVRQYEDVCVTRYDGVVQHSADADDLRKSFGDTFFDTLLRDAPIHRLWYDMRNQSLFDSSFRAQVLEIEASREQMIWRVVSRYCDLKGVEPQLDPTTAYIVLDGIFQRALLHHLADDAEQVDAARGHLAAVFDGLDRG</sequence>
<evidence type="ECO:0000256" key="2">
    <source>
        <dbReference type="PROSITE-ProRule" id="PRU00335"/>
    </source>
</evidence>
<gene>
    <name evidence="4" type="ORF">HGA05_15935</name>
</gene>
<dbReference type="Proteomes" id="UP000563898">
    <property type="component" value="Unassembled WGS sequence"/>
</dbReference>
<evidence type="ECO:0000256" key="1">
    <source>
        <dbReference type="ARBA" id="ARBA00023125"/>
    </source>
</evidence>
<dbReference type="PANTHER" id="PTHR43479">
    <property type="entry name" value="ACREF/ENVCD OPERON REPRESSOR-RELATED"/>
    <property type="match status" value="1"/>
</dbReference>
<feature type="DNA-binding region" description="H-T-H motif" evidence="2">
    <location>
        <begin position="43"/>
        <end position="62"/>
    </location>
</feature>
<evidence type="ECO:0000313" key="5">
    <source>
        <dbReference type="Proteomes" id="UP000563898"/>
    </source>
</evidence>
<protein>
    <submittedName>
        <fullName evidence="4">TetR/AcrR family transcriptional regulator</fullName>
    </submittedName>
</protein>
<keyword evidence="1 2" id="KW-0238">DNA-binding</keyword>
<dbReference type="InterPro" id="IPR050624">
    <property type="entry name" value="HTH-type_Tx_Regulator"/>
</dbReference>
<dbReference type="SUPFAM" id="SSF48498">
    <property type="entry name" value="Tetracyclin repressor-like, C-terminal domain"/>
    <property type="match status" value="1"/>
</dbReference>
<dbReference type="RefSeq" id="WP_006368826.1">
    <property type="nucleotide sequence ID" value="NZ_JAAXPC010000008.1"/>
</dbReference>
<feature type="domain" description="HTH tetR-type" evidence="3">
    <location>
        <begin position="20"/>
        <end position="80"/>
    </location>
</feature>
<reference evidence="4 5" key="1">
    <citation type="submission" date="2020-04" db="EMBL/GenBank/DDBJ databases">
        <title>MicrobeNet Type strains.</title>
        <authorList>
            <person name="Nicholson A.C."/>
        </authorList>
    </citation>
    <scope>NUCLEOTIDE SEQUENCE [LARGE SCALE GENOMIC DNA]</scope>
    <source>
        <strain evidence="4 5">ATCC BAA-14</strain>
    </source>
</reference>
<dbReference type="PROSITE" id="PS50977">
    <property type="entry name" value="HTH_TETR_2"/>
    <property type="match status" value="1"/>
</dbReference>
<dbReference type="InterPro" id="IPR001647">
    <property type="entry name" value="HTH_TetR"/>
</dbReference>
<comment type="caution">
    <text evidence="4">The sequence shown here is derived from an EMBL/GenBank/DDBJ whole genome shotgun (WGS) entry which is preliminary data.</text>
</comment>
<evidence type="ECO:0000259" key="3">
    <source>
        <dbReference type="PROSITE" id="PS50977"/>
    </source>
</evidence>
<dbReference type="AlphaFoldDB" id="A0A846WRU6"/>
<proteinExistence type="predicted"/>
<dbReference type="PANTHER" id="PTHR43479:SF11">
    <property type="entry name" value="ACREF_ENVCD OPERON REPRESSOR-RELATED"/>
    <property type="match status" value="1"/>
</dbReference>
<dbReference type="Pfam" id="PF00440">
    <property type="entry name" value="TetR_N"/>
    <property type="match status" value="1"/>
</dbReference>
<name>A0A846WRU6_9ACTN</name>